<dbReference type="InterPro" id="IPR013096">
    <property type="entry name" value="Cupin_2"/>
</dbReference>
<dbReference type="InterPro" id="IPR014710">
    <property type="entry name" value="RmlC-like_jellyroll"/>
</dbReference>
<reference evidence="2 3" key="1">
    <citation type="journal article" date="2014" name="PLoS Genet.">
        <title>Phylogenetically driven sequencing of extremely halophilic archaea reveals strategies for static and dynamic osmo-response.</title>
        <authorList>
            <person name="Becker E.A."/>
            <person name="Seitzer P.M."/>
            <person name="Tritt A."/>
            <person name="Larsen D."/>
            <person name="Krusor M."/>
            <person name="Yao A.I."/>
            <person name="Wu D."/>
            <person name="Madern D."/>
            <person name="Eisen J.A."/>
            <person name="Darling A.E."/>
            <person name="Facciotti M.T."/>
        </authorList>
    </citation>
    <scope>NUCLEOTIDE SEQUENCE [LARGE SCALE GENOMIC DNA]</scope>
    <source>
        <strain evidence="2 3">DSM 10524</strain>
    </source>
</reference>
<organism evidence="2 3">
    <name type="scientific">Natronococcus amylolyticus DSM 10524</name>
    <dbReference type="NCBI Taxonomy" id="1227497"/>
    <lineage>
        <taxon>Archaea</taxon>
        <taxon>Methanobacteriati</taxon>
        <taxon>Methanobacteriota</taxon>
        <taxon>Stenosarchaea group</taxon>
        <taxon>Halobacteria</taxon>
        <taxon>Halobacteriales</taxon>
        <taxon>Natrialbaceae</taxon>
        <taxon>Natronococcus</taxon>
    </lineage>
</organism>
<dbReference type="STRING" id="1227497.C491_05581"/>
<dbReference type="Gene3D" id="2.60.120.10">
    <property type="entry name" value="Jelly Rolls"/>
    <property type="match status" value="1"/>
</dbReference>
<dbReference type="EMBL" id="AOIB01000014">
    <property type="protein sequence ID" value="ELY59814.1"/>
    <property type="molecule type" value="Genomic_DNA"/>
</dbReference>
<gene>
    <name evidence="2" type="ORF">C491_05581</name>
</gene>
<comment type="caution">
    <text evidence="2">The sequence shown here is derived from an EMBL/GenBank/DDBJ whole genome shotgun (WGS) entry which is preliminary data.</text>
</comment>
<dbReference type="AlphaFoldDB" id="L9XDL5"/>
<feature type="domain" description="Cupin type-2" evidence="1">
    <location>
        <begin position="45"/>
        <end position="109"/>
    </location>
</feature>
<evidence type="ECO:0000313" key="3">
    <source>
        <dbReference type="Proteomes" id="UP000011688"/>
    </source>
</evidence>
<accession>L9XDL5</accession>
<evidence type="ECO:0000313" key="2">
    <source>
        <dbReference type="EMBL" id="ELY59814.1"/>
    </source>
</evidence>
<dbReference type="eggNOG" id="arCOG02999">
    <property type="taxonomic scope" value="Archaea"/>
</dbReference>
<dbReference type="RefSeq" id="WP_005554405.1">
    <property type="nucleotide sequence ID" value="NZ_AOIB01000014.1"/>
</dbReference>
<dbReference type="Proteomes" id="UP000011688">
    <property type="component" value="Unassembled WGS sequence"/>
</dbReference>
<sequence length="130" mass="15077">MPRDYDRSEIPSVYNLESVEPYRDEPGFQQVVFRGIDQLIGFSQIGPEKPDGEPHTHPYEQMNMLVEGRLDFLVDGERVELEPYDTLAIPPEIPHTSRALEGETATLLAFWPLREDRLDGTEYQREFPEL</sequence>
<dbReference type="InterPro" id="IPR011051">
    <property type="entry name" value="RmlC_Cupin_sf"/>
</dbReference>
<dbReference type="SUPFAM" id="SSF51182">
    <property type="entry name" value="RmlC-like cupins"/>
    <property type="match status" value="1"/>
</dbReference>
<name>L9XDL5_9EURY</name>
<keyword evidence="3" id="KW-1185">Reference proteome</keyword>
<evidence type="ECO:0000259" key="1">
    <source>
        <dbReference type="Pfam" id="PF07883"/>
    </source>
</evidence>
<protein>
    <submittedName>
        <fullName evidence="2">Pectin degradation protein</fullName>
    </submittedName>
</protein>
<proteinExistence type="predicted"/>
<dbReference type="Pfam" id="PF07883">
    <property type="entry name" value="Cupin_2"/>
    <property type="match status" value="1"/>
</dbReference>
<dbReference type="OrthoDB" id="114121at2157"/>